<dbReference type="Pfam" id="PF00504">
    <property type="entry name" value="Chloroa_b-bind"/>
    <property type="match status" value="1"/>
</dbReference>
<dbReference type="AlphaFoldDB" id="A0A813C5E3"/>
<accession>A0A813C5E3</accession>
<keyword evidence="5" id="KW-1185">Reference proteome</keyword>
<evidence type="ECO:0000313" key="4">
    <source>
        <dbReference type="EMBL" id="CAE7938254.1"/>
    </source>
</evidence>
<dbReference type="EMBL" id="CAJNJA010085880">
    <property type="protein sequence ID" value="CAE7938254.1"/>
    <property type="molecule type" value="Genomic_DNA"/>
</dbReference>
<evidence type="ECO:0000256" key="1">
    <source>
        <dbReference type="ARBA" id="ARBA00004229"/>
    </source>
</evidence>
<dbReference type="GO" id="GO:0009507">
    <property type="term" value="C:chloroplast"/>
    <property type="evidence" value="ECO:0007669"/>
    <property type="project" value="UniProtKB-SubCell"/>
</dbReference>
<dbReference type="OrthoDB" id="423598at2759"/>
<gene>
    <name evidence="4" type="primary">FCPF</name>
    <name evidence="4" type="ORF">SNEC2469_LOCUS33086</name>
</gene>
<evidence type="ECO:0000256" key="2">
    <source>
        <dbReference type="ARBA" id="ARBA00022528"/>
    </source>
</evidence>
<comment type="subcellular location">
    <subcellularLocation>
        <location evidence="1">Plastid</location>
        <location evidence="1">Chloroplast</location>
    </subcellularLocation>
</comment>
<comment type="caution">
    <text evidence="4">The sequence shown here is derived from an EMBL/GenBank/DDBJ whole genome shotgun (WGS) entry which is preliminary data.</text>
</comment>
<sequence>MLFLVALIRVLRAGDWCYPDLVATAPKRSEVCQLVSAKEEKFRKFRTAEIKHGRPSAIKSGVQVAWGEGEVKLPFLKDVPSGVTALQTTKGLLAAGVLFAACGYMETKVWKQDETKEPGNFGDPAGWSQTGLGAGTYSKTMRERELNNGRFAMFASVGIIAAELVSGKDWLVAPDVVAFGGIPDPIVASSCVVVGRSACRMPLSS</sequence>
<dbReference type="Gene3D" id="1.10.3460.10">
    <property type="entry name" value="Chlorophyll a/b binding protein domain"/>
    <property type="match status" value="1"/>
</dbReference>
<dbReference type="InterPro" id="IPR022796">
    <property type="entry name" value="Chloroa_b-bind"/>
</dbReference>
<name>A0A813C5E3_9DINO</name>
<keyword evidence="3" id="KW-0934">Plastid</keyword>
<protein>
    <submittedName>
        <fullName evidence="4">FCPF protein</fullName>
    </submittedName>
</protein>
<evidence type="ECO:0000256" key="3">
    <source>
        <dbReference type="ARBA" id="ARBA00022640"/>
    </source>
</evidence>
<organism evidence="4 5">
    <name type="scientific">Symbiodinium necroappetens</name>
    <dbReference type="NCBI Taxonomy" id="1628268"/>
    <lineage>
        <taxon>Eukaryota</taxon>
        <taxon>Sar</taxon>
        <taxon>Alveolata</taxon>
        <taxon>Dinophyceae</taxon>
        <taxon>Suessiales</taxon>
        <taxon>Symbiodiniaceae</taxon>
        <taxon>Symbiodinium</taxon>
    </lineage>
</organism>
<reference evidence="4" key="1">
    <citation type="submission" date="2021-02" db="EMBL/GenBank/DDBJ databases">
        <authorList>
            <person name="Dougan E. K."/>
            <person name="Rhodes N."/>
            <person name="Thang M."/>
            <person name="Chan C."/>
        </authorList>
    </citation>
    <scope>NUCLEOTIDE SEQUENCE</scope>
</reference>
<keyword evidence="2" id="KW-0150">Chloroplast</keyword>
<evidence type="ECO:0000313" key="5">
    <source>
        <dbReference type="Proteomes" id="UP000601435"/>
    </source>
</evidence>
<proteinExistence type="predicted"/>
<dbReference type="SUPFAM" id="SSF103511">
    <property type="entry name" value="Chlorophyll a-b binding protein"/>
    <property type="match status" value="1"/>
</dbReference>
<dbReference type="Proteomes" id="UP000601435">
    <property type="component" value="Unassembled WGS sequence"/>
</dbReference>